<dbReference type="PROSITE" id="PS50217">
    <property type="entry name" value="BZIP"/>
    <property type="match status" value="1"/>
</dbReference>
<sequence>MTEDEPFSTHQTLEEMNLIDILWRQDVDLGAERKVFDGRLRQKEEDERKAKEQEEVRMKERRRKKEMVLLARHKLDEETGELMLRRNPSDTSVPVVQDDMESFILDQCMELLCQTFPSGEDLSSSLASSDTVSSPTPPEHSPLSRNPLLSALLVSKKPQTAEQETTVVNELLAFPELQQYLDLVESKGSPNASLPLVETRENQQGQQTLESESQNDLILTHTLFDQAKPAQTFTDPLISLTPPDNLNQMSLTAPDLCSSLNTNTCTAEAFLTENEQSPTDIFNDSFRYESSLIDALSSSDLTPEDSYTHVGSSPSLLDFEDSDSLESFDPDKSMYGDEPMGSSQLGSPDVEGSPMDFADLFQLSFLSDSPRSSPEGSPLFQTHTHTQNSSVPLAYMPPSPEELTHMGQPLKRVRRTEPIDVPESKAARVRDRRRCQDEQRARALRLPITVKEIIDLPVDAFNEVVSSHQLNESQLALVRDIRRRGKNKMAAQNCRKRKLDSLAYLEDEVDALRRESEEQTKEKEKNEKVLHKAKEQLLKLYNQVFSQLRDEQGNSYDPKEYTLQHSTDGRIYLLPRTKHK</sequence>
<reference evidence="11" key="1">
    <citation type="submission" date="2025-08" db="UniProtKB">
        <authorList>
            <consortium name="RefSeq"/>
        </authorList>
    </citation>
    <scope>IDENTIFICATION</scope>
</reference>
<dbReference type="RefSeq" id="XP_030637729.1">
    <property type="nucleotide sequence ID" value="XM_030781869.1"/>
</dbReference>
<evidence type="ECO:0000256" key="4">
    <source>
        <dbReference type="ARBA" id="ARBA00023159"/>
    </source>
</evidence>
<dbReference type="CTD" id="100873093"/>
<feature type="region of interest" description="Disordered" evidence="8">
    <location>
        <begin position="299"/>
        <end position="353"/>
    </location>
</feature>
<organism evidence="10 11">
    <name type="scientific">Chanos chanos</name>
    <name type="common">Milkfish</name>
    <name type="synonym">Mugil chanos</name>
    <dbReference type="NCBI Taxonomy" id="29144"/>
    <lineage>
        <taxon>Eukaryota</taxon>
        <taxon>Metazoa</taxon>
        <taxon>Chordata</taxon>
        <taxon>Craniata</taxon>
        <taxon>Vertebrata</taxon>
        <taxon>Euteleostomi</taxon>
        <taxon>Actinopterygii</taxon>
        <taxon>Neopterygii</taxon>
        <taxon>Teleostei</taxon>
        <taxon>Ostariophysi</taxon>
        <taxon>Gonorynchiformes</taxon>
        <taxon>Chanidae</taxon>
        <taxon>Chanos</taxon>
    </lineage>
</organism>
<dbReference type="GO" id="GO:0000981">
    <property type="term" value="F:DNA-binding transcription factor activity, RNA polymerase II-specific"/>
    <property type="evidence" value="ECO:0007669"/>
    <property type="project" value="TreeGrafter"/>
</dbReference>
<evidence type="ECO:0000256" key="1">
    <source>
        <dbReference type="ARBA" id="ARBA00008157"/>
    </source>
</evidence>
<feature type="region of interest" description="Disordered" evidence="8">
    <location>
        <begin position="120"/>
        <end position="145"/>
    </location>
</feature>
<protein>
    <submittedName>
        <fullName evidence="11">Nuclear factor erythroid 2-related factor 2b isoform X1</fullName>
    </submittedName>
</protein>
<evidence type="ECO:0000256" key="6">
    <source>
        <dbReference type="ARBA" id="ARBA00023242"/>
    </source>
</evidence>
<dbReference type="Gene3D" id="1.10.880.10">
    <property type="entry name" value="Transcription factor, Skn-1-like, DNA-binding domain"/>
    <property type="match status" value="1"/>
</dbReference>
<evidence type="ECO:0000256" key="7">
    <source>
        <dbReference type="SAM" id="Coils"/>
    </source>
</evidence>
<feature type="compositionally biased region" description="Low complexity" evidence="8">
    <location>
        <begin position="120"/>
        <end position="134"/>
    </location>
</feature>
<evidence type="ECO:0000313" key="11">
    <source>
        <dbReference type="RefSeq" id="XP_030637729.1"/>
    </source>
</evidence>
<name>A0A6J2W0Q8_CHACN</name>
<accession>A0A6J2W0Q8</accession>
<evidence type="ECO:0000256" key="3">
    <source>
        <dbReference type="ARBA" id="ARBA00023125"/>
    </source>
</evidence>
<evidence type="ECO:0000256" key="5">
    <source>
        <dbReference type="ARBA" id="ARBA00023163"/>
    </source>
</evidence>
<gene>
    <name evidence="11" type="primary">nfe2l2b</name>
</gene>
<keyword evidence="4" id="KW-0010">Activator</keyword>
<dbReference type="Proteomes" id="UP000504632">
    <property type="component" value="Chromosome 8"/>
</dbReference>
<feature type="region of interest" description="Disordered" evidence="8">
    <location>
        <begin position="367"/>
        <end position="391"/>
    </location>
</feature>
<keyword evidence="3" id="KW-0238">DNA-binding</keyword>
<feature type="compositionally biased region" description="Acidic residues" evidence="8">
    <location>
        <begin position="318"/>
        <end position="328"/>
    </location>
</feature>
<comment type="similarity">
    <text evidence="1">Belongs to the bZIP family. CNC subfamily.</text>
</comment>
<dbReference type="OrthoDB" id="7458135at2759"/>
<dbReference type="SMART" id="SM00338">
    <property type="entry name" value="BRLZ"/>
    <property type="match status" value="1"/>
</dbReference>
<dbReference type="InterPro" id="IPR004827">
    <property type="entry name" value="bZIP"/>
</dbReference>
<evidence type="ECO:0000256" key="2">
    <source>
        <dbReference type="ARBA" id="ARBA00023015"/>
    </source>
</evidence>
<feature type="domain" description="BZIP" evidence="9">
    <location>
        <begin position="477"/>
        <end position="540"/>
    </location>
</feature>
<dbReference type="InParanoid" id="A0A6J2W0Q8"/>
<dbReference type="GO" id="GO:0000978">
    <property type="term" value="F:RNA polymerase II cis-regulatory region sequence-specific DNA binding"/>
    <property type="evidence" value="ECO:0007669"/>
    <property type="project" value="InterPro"/>
</dbReference>
<dbReference type="PANTHER" id="PTHR24411">
    <property type="entry name" value="NUCLEAR FACTOR ERYTHROID 2-RELATED FACTOR"/>
    <property type="match status" value="1"/>
</dbReference>
<keyword evidence="5" id="KW-0804">Transcription</keyword>
<dbReference type="InterPro" id="IPR047167">
    <property type="entry name" value="NFE2-like"/>
</dbReference>
<dbReference type="GO" id="GO:0034599">
    <property type="term" value="P:cellular response to oxidative stress"/>
    <property type="evidence" value="ECO:0007669"/>
    <property type="project" value="TreeGrafter"/>
</dbReference>
<keyword evidence="2" id="KW-0805">Transcription regulation</keyword>
<evidence type="ECO:0000259" key="9">
    <source>
        <dbReference type="PROSITE" id="PS50217"/>
    </source>
</evidence>
<dbReference type="InterPro" id="IPR004826">
    <property type="entry name" value="bZIP_Maf"/>
</dbReference>
<dbReference type="GeneID" id="115818491"/>
<dbReference type="PANTHER" id="PTHR24411:SF3">
    <property type="entry name" value="NUCLEAR FACTOR ERYTHROID 2-RELATED FACTOR 2"/>
    <property type="match status" value="1"/>
</dbReference>
<dbReference type="InterPro" id="IPR008917">
    <property type="entry name" value="TF_DNA-bd_sf"/>
</dbReference>
<keyword evidence="7" id="KW-0175">Coiled coil</keyword>
<dbReference type="AlphaFoldDB" id="A0A6J2W0Q8"/>
<dbReference type="PROSITE" id="PS00036">
    <property type="entry name" value="BZIP_BASIC"/>
    <property type="match status" value="1"/>
</dbReference>
<evidence type="ECO:0000256" key="8">
    <source>
        <dbReference type="SAM" id="MobiDB-lite"/>
    </source>
</evidence>
<dbReference type="Pfam" id="PF03131">
    <property type="entry name" value="bZIP_Maf"/>
    <property type="match status" value="1"/>
</dbReference>
<feature type="coiled-coil region" evidence="7">
    <location>
        <begin position="495"/>
        <end position="543"/>
    </location>
</feature>
<dbReference type="GO" id="GO:0005634">
    <property type="term" value="C:nucleus"/>
    <property type="evidence" value="ECO:0007669"/>
    <property type="project" value="TreeGrafter"/>
</dbReference>
<evidence type="ECO:0000313" key="10">
    <source>
        <dbReference type="Proteomes" id="UP000504632"/>
    </source>
</evidence>
<proteinExistence type="inferred from homology"/>
<dbReference type="SUPFAM" id="SSF47454">
    <property type="entry name" value="A DNA-binding domain in eukaryotic transcription factors"/>
    <property type="match status" value="1"/>
</dbReference>
<keyword evidence="6" id="KW-0539">Nucleus</keyword>
<keyword evidence="10" id="KW-1185">Reference proteome</keyword>